<dbReference type="GeneID" id="54581347"/>
<dbReference type="CDD" id="cd00570">
    <property type="entry name" value="GST_N_family"/>
    <property type="match status" value="1"/>
</dbReference>
<protein>
    <recommendedName>
        <fullName evidence="4">Glutaredoxin domain-containing protein</fullName>
    </recommendedName>
</protein>
<sequence length="378" mass="39547">MSELSVYDNDPTLYLFTSLTAGSSHIVTATSRIETILKANKIPFKGVDTATDELARKLYGRRARGKKLPLLVKEGFVIADLEQIEEWNEYDELKEALGVSSTPAPVPAKSTPAPVAAAPAATAAQKENTPISSSEQNLALRQLGAEAAKVAASKKHVPEKITTTNPLLAEKLNSPAASTPTKGSKADTSAILSPRSIPLPATPHAAPSSSAAEDQPPTAKSPTIPKLTSKPVHSPPSRHIDDANPALGAAPISSSSSANNVRSPRSSIASPVPQSPGSNPTSPITEFHGSRVGMVSDEEIKQIEQEQAIPEVSSTEEEDSEYEPLARKGAGKNNAGKAEVAGALESEEDSDEEDSSEEEKTQQQSAKAAAKAGDSVLD</sequence>
<organism evidence="2 3">
    <name type="scientific">Trematosphaeria pertusa</name>
    <dbReference type="NCBI Taxonomy" id="390896"/>
    <lineage>
        <taxon>Eukaryota</taxon>
        <taxon>Fungi</taxon>
        <taxon>Dikarya</taxon>
        <taxon>Ascomycota</taxon>
        <taxon>Pezizomycotina</taxon>
        <taxon>Dothideomycetes</taxon>
        <taxon>Pleosporomycetidae</taxon>
        <taxon>Pleosporales</taxon>
        <taxon>Massarineae</taxon>
        <taxon>Trematosphaeriaceae</taxon>
        <taxon>Trematosphaeria</taxon>
    </lineage>
</organism>
<evidence type="ECO:0000313" key="3">
    <source>
        <dbReference type="Proteomes" id="UP000800094"/>
    </source>
</evidence>
<proteinExistence type="predicted"/>
<feature type="compositionally biased region" description="Low complexity" evidence="1">
    <location>
        <begin position="250"/>
        <end position="267"/>
    </location>
</feature>
<feature type="compositionally biased region" description="Acidic residues" evidence="1">
    <location>
        <begin position="345"/>
        <end position="357"/>
    </location>
</feature>
<feature type="region of interest" description="Disordered" evidence="1">
    <location>
        <begin position="100"/>
        <end position="134"/>
    </location>
</feature>
<evidence type="ECO:0008006" key="4">
    <source>
        <dbReference type="Google" id="ProtNLM"/>
    </source>
</evidence>
<feature type="compositionally biased region" description="Low complexity" evidence="1">
    <location>
        <begin position="362"/>
        <end position="372"/>
    </location>
</feature>
<dbReference type="Gene3D" id="3.40.30.10">
    <property type="entry name" value="Glutaredoxin"/>
    <property type="match status" value="1"/>
</dbReference>
<evidence type="ECO:0000256" key="1">
    <source>
        <dbReference type="SAM" id="MobiDB-lite"/>
    </source>
</evidence>
<reference evidence="2" key="1">
    <citation type="journal article" date="2020" name="Stud. Mycol.">
        <title>101 Dothideomycetes genomes: a test case for predicting lifestyles and emergence of pathogens.</title>
        <authorList>
            <person name="Haridas S."/>
            <person name="Albert R."/>
            <person name="Binder M."/>
            <person name="Bloem J."/>
            <person name="Labutti K."/>
            <person name="Salamov A."/>
            <person name="Andreopoulos B."/>
            <person name="Baker S."/>
            <person name="Barry K."/>
            <person name="Bills G."/>
            <person name="Bluhm B."/>
            <person name="Cannon C."/>
            <person name="Castanera R."/>
            <person name="Culley D."/>
            <person name="Daum C."/>
            <person name="Ezra D."/>
            <person name="Gonzalez J."/>
            <person name="Henrissat B."/>
            <person name="Kuo A."/>
            <person name="Liang C."/>
            <person name="Lipzen A."/>
            <person name="Lutzoni F."/>
            <person name="Magnuson J."/>
            <person name="Mondo S."/>
            <person name="Nolan M."/>
            <person name="Ohm R."/>
            <person name="Pangilinan J."/>
            <person name="Park H.-J."/>
            <person name="Ramirez L."/>
            <person name="Alfaro M."/>
            <person name="Sun H."/>
            <person name="Tritt A."/>
            <person name="Yoshinaga Y."/>
            <person name="Zwiers L.-H."/>
            <person name="Turgeon B."/>
            <person name="Goodwin S."/>
            <person name="Spatafora J."/>
            <person name="Crous P."/>
            <person name="Grigoriev I."/>
        </authorList>
    </citation>
    <scope>NUCLEOTIDE SEQUENCE</scope>
    <source>
        <strain evidence="2">CBS 122368</strain>
    </source>
</reference>
<feature type="compositionally biased region" description="Low complexity" evidence="1">
    <location>
        <begin position="100"/>
        <end position="124"/>
    </location>
</feature>
<dbReference type="Proteomes" id="UP000800094">
    <property type="component" value="Unassembled WGS sequence"/>
</dbReference>
<name>A0A6A6IRU3_9PLEO</name>
<keyword evidence="3" id="KW-1185">Reference proteome</keyword>
<dbReference type="EMBL" id="ML987191">
    <property type="protein sequence ID" value="KAF2252788.1"/>
    <property type="molecule type" value="Genomic_DNA"/>
</dbReference>
<feature type="compositionally biased region" description="Polar residues" evidence="1">
    <location>
        <begin position="125"/>
        <end position="134"/>
    </location>
</feature>
<gene>
    <name evidence="2" type="ORF">BU26DRAFT_515234</name>
</gene>
<dbReference type="OrthoDB" id="9932926at2759"/>
<accession>A0A6A6IRU3</accession>
<feature type="compositionally biased region" description="Polar residues" evidence="1">
    <location>
        <begin position="275"/>
        <end position="284"/>
    </location>
</feature>
<dbReference type="RefSeq" id="XP_033687792.1">
    <property type="nucleotide sequence ID" value="XM_033828017.1"/>
</dbReference>
<evidence type="ECO:0000313" key="2">
    <source>
        <dbReference type="EMBL" id="KAF2252788.1"/>
    </source>
</evidence>
<dbReference type="SUPFAM" id="SSF52833">
    <property type="entry name" value="Thioredoxin-like"/>
    <property type="match status" value="1"/>
</dbReference>
<feature type="compositionally biased region" description="Low complexity" evidence="1">
    <location>
        <begin position="202"/>
        <end position="212"/>
    </location>
</feature>
<feature type="compositionally biased region" description="Polar residues" evidence="1">
    <location>
        <begin position="175"/>
        <end position="191"/>
    </location>
</feature>
<dbReference type="InterPro" id="IPR036249">
    <property type="entry name" value="Thioredoxin-like_sf"/>
</dbReference>
<dbReference type="AlphaFoldDB" id="A0A6A6IRU3"/>
<feature type="region of interest" description="Disordered" evidence="1">
    <location>
        <begin position="150"/>
        <end position="378"/>
    </location>
</feature>